<feature type="region of interest" description="Disordered" evidence="1">
    <location>
        <begin position="1"/>
        <end position="55"/>
    </location>
</feature>
<proteinExistence type="predicted"/>
<feature type="compositionally biased region" description="Gly residues" evidence="1">
    <location>
        <begin position="44"/>
        <end position="53"/>
    </location>
</feature>
<accession>A0A699JUL1</accession>
<feature type="compositionally biased region" description="Polar residues" evidence="1">
    <location>
        <begin position="1"/>
        <end position="34"/>
    </location>
</feature>
<protein>
    <submittedName>
        <fullName evidence="2">Amino acid/polyamine transporter I</fullName>
    </submittedName>
</protein>
<evidence type="ECO:0000256" key="1">
    <source>
        <dbReference type="SAM" id="MobiDB-lite"/>
    </source>
</evidence>
<dbReference type="EMBL" id="BKCJ010449617">
    <property type="protein sequence ID" value="GFA58262.1"/>
    <property type="molecule type" value="Genomic_DNA"/>
</dbReference>
<dbReference type="AlphaFoldDB" id="A0A699JUL1"/>
<sequence>MATTKTHIVTTPSKRGSSNGDVTSPKSGAPTSSPAKSTGSDGTTKGGGGGGVADGVSLKATVTEFSGKGSVAVNGDADE</sequence>
<comment type="caution">
    <text evidence="2">The sequence shown here is derived from an EMBL/GenBank/DDBJ whole genome shotgun (WGS) entry which is preliminary data.</text>
</comment>
<evidence type="ECO:0000313" key="2">
    <source>
        <dbReference type="EMBL" id="GFA58262.1"/>
    </source>
</evidence>
<organism evidence="2">
    <name type="scientific">Tanacetum cinerariifolium</name>
    <name type="common">Dalmatian daisy</name>
    <name type="synonym">Chrysanthemum cinerariifolium</name>
    <dbReference type="NCBI Taxonomy" id="118510"/>
    <lineage>
        <taxon>Eukaryota</taxon>
        <taxon>Viridiplantae</taxon>
        <taxon>Streptophyta</taxon>
        <taxon>Embryophyta</taxon>
        <taxon>Tracheophyta</taxon>
        <taxon>Spermatophyta</taxon>
        <taxon>Magnoliopsida</taxon>
        <taxon>eudicotyledons</taxon>
        <taxon>Gunneridae</taxon>
        <taxon>Pentapetalae</taxon>
        <taxon>asterids</taxon>
        <taxon>campanulids</taxon>
        <taxon>Asterales</taxon>
        <taxon>Asteraceae</taxon>
        <taxon>Asteroideae</taxon>
        <taxon>Anthemideae</taxon>
        <taxon>Anthemidinae</taxon>
        <taxon>Tanacetum</taxon>
    </lineage>
</organism>
<gene>
    <name evidence="2" type="ORF">Tci_630234</name>
</gene>
<feature type="non-terminal residue" evidence="2">
    <location>
        <position position="79"/>
    </location>
</feature>
<reference evidence="2" key="1">
    <citation type="journal article" date="2019" name="Sci. Rep.">
        <title>Draft genome of Tanacetum cinerariifolium, the natural source of mosquito coil.</title>
        <authorList>
            <person name="Yamashiro T."/>
            <person name="Shiraishi A."/>
            <person name="Satake H."/>
            <person name="Nakayama K."/>
        </authorList>
    </citation>
    <scope>NUCLEOTIDE SEQUENCE</scope>
</reference>
<name>A0A699JUL1_TANCI</name>